<reference evidence="6 7" key="1">
    <citation type="submission" date="2016-08" db="EMBL/GenBank/DDBJ databases">
        <authorList>
            <person name="Loux V."/>
            <person name="Rue O."/>
        </authorList>
    </citation>
    <scope>NUCLEOTIDE SEQUENCE [LARGE SCALE GENOMIC DNA]</scope>
    <source>
        <strain evidence="6 7">AFSSA_08CEB44bac</strain>
    </source>
</reference>
<dbReference type="InterPro" id="IPR009081">
    <property type="entry name" value="PP-bd_ACP"/>
</dbReference>
<organism evidence="6 7">
    <name type="scientific">Bacillus cytotoxicus</name>
    <dbReference type="NCBI Taxonomy" id="580165"/>
    <lineage>
        <taxon>Bacteria</taxon>
        <taxon>Bacillati</taxon>
        <taxon>Bacillota</taxon>
        <taxon>Bacilli</taxon>
        <taxon>Bacillales</taxon>
        <taxon>Bacillaceae</taxon>
        <taxon>Bacillus</taxon>
        <taxon>Bacillus cereus group</taxon>
    </lineage>
</organism>
<evidence type="ECO:0000256" key="2">
    <source>
        <dbReference type="ARBA" id="ARBA00011738"/>
    </source>
</evidence>
<evidence type="ECO:0000256" key="3">
    <source>
        <dbReference type="ARBA" id="ARBA00022679"/>
    </source>
</evidence>
<accession>A0AAX2CC85</accession>
<proteinExistence type="predicted"/>
<dbReference type="RefSeq" id="WP_242136561.1">
    <property type="nucleotide sequence ID" value="NZ_CP066179.1"/>
</dbReference>
<comment type="subunit">
    <text evidence="2">Homodimer.</text>
</comment>
<feature type="domain" description="Aminotransferase class I/classII large" evidence="4">
    <location>
        <begin position="132"/>
        <end position="248"/>
    </location>
</feature>
<dbReference type="GO" id="GO:0016740">
    <property type="term" value="F:transferase activity"/>
    <property type="evidence" value="ECO:0007669"/>
    <property type="project" value="UniProtKB-KW"/>
</dbReference>
<dbReference type="AlphaFoldDB" id="A0AAX2CC85"/>
<sequence length="249" mass="28338">MNKVFDKIISHLAEITGYDQSEIALTHSLVNNLGLDSLMVMDFYRLVVHDFPEMKEVDLEAVFQQEDTTVENIINLICEKLEIEMSQETTSLLDDFPEVKEFHKYLESRKYIPYFRENHGIASNRIIIDGEEKINYSTYNYLGINGSNIINQSVIEAINRFGTSVSGSRLLSGEIEIHQKLERKIAEFLNVEDALIQVGGHSTNVNTIGNIVNQEDLILHDALAHNSIIQGAILSNAKRKPFKHNDMDE</sequence>
<dbReference type="InterPro" id="IPR004839">
    <property type="entry name" value="Aminotransferase_I/II_large"/>
</dbReference>
<dbReference type="InterPro" id="IPR015424">
    <property type="entry name" value="PyrdxlP-dep_Trfase"/>
</dbReference>
<name>A0AAX2CC85_9BACI</name>
<dbReference type="InterPro" id="IPR036736">
    <property type="entry name" value="ACP-like_sf"/>
</dbReference>
<evidence type="ECO:0000256" key="1">
    <source>
        <dbReference type="ARBA" id="ARBA00001933"/>
    </source>
</evidence>
<dbReference type="Gene3D" id="1.10.1200.10">
    <property type="entry name" value="ACP-like"/>
    <property type="match status" value="1"/>
</dbReference>
<dbReference type="Gene3D" id="3.40.640.10">
    <property type="entry name" value="Type I PLP-dependent aspartate aminotransferase-like (Major domain)"/>
    <property type="match status" value="1"/>
</dbReference>
<feature type="domain" description="Carrier" evidence="5">
    <location>
        <begin position="6"/>
        <end position="76"/>
    </location>
</feature>
<evidence type="ECO:0000259" key="5">
    <source>
        <dbReference type="Pfam" id="PF00550"/>
    </source>
</evidence>
<evidence type="ECO:0000259" key="4">
    <source>
        <dbReference type="Pfam" id="PF00155"/>
    </source>
</evidence>
<keyword evidence="3" id="KW-0808">Transferase</keyword>
<dbReference type="EMBL" id="FMIK01000014">
    <property type="protein sequence ID" value="SCL83817.1"/>
    <property type="molecule type" value="Genomic_DNA"/>
</dbReference>
<dbReference type="Pfam" id="PF00550">
    <property type="entry name" value="PP-binding"/>
    <property type="match status" value="1"/>
</dbReference>
<dbReference type="PANTHER" id="PTHR13693">
    <property type="entry name" value="CLASS II AMINOTRANSFERASE/8-AMINO-7-OXONONANOATE SYNTHASE"/>
    <property type="match status" value="1"/>
</dbReference>
<dbReference type="GO" id="GO:0030170">
    <property type="term" value="F:pyridoxal phosphate binding"/>
    <property type="evidence" value="ECO:0007669"/>
    <property type="project" value="InterPro"/>
</dbReference>
<dbReference type="PANTHER" id="PTHR13693:SF3">
    <property type="entry name" value="LD36009P"/>
    <property type="match status" value="1"/>
</dbReference>
<comment type="cofactor">
    <cofactor evidence="1">
        <name>pyridoxal 5'-phosphate</name>
        <dbReference type="ChEBI" id="CHEBI:597326"/>
    </cofactor>
</comment>
<dbReference type="SUPFAM" id="SSF47336">
    <property type="entry name" value="ACP-like"/>
    <property type="match status" value="1"/>
</dbReference>
<evidence type="ECO:0000313" key="7">
    <source>
        <dbReference type="Proteomes" id="UP000242164"/>
    </source>
</evidence>
<dbReference type="SUPFAM" id="SSF53383">
    <property type="entry name" value="PLP-dependent transferases"/>
    <property type="match status" value="1"/>
</dbReference>
<dbReference type="InterPro" id="IPR050087">
    <property type="entry name" value="AON_synthase_class-II"/>
</dbReference>
<comment type="caution">
    <text evidence="6">The sequence shown here is derived from an EMBL/GenBank/DDBJ whole genome shotgun (WGS) entry which is preliminary data.</text>
</comment>
<evidence type="ECO:0000313" key="6">
    <source>
        <dbReference type="EMBL" id="SCL83817.1"/>
    </source>
</evidence>
<dbReference type="Proteomes" id="UP000242164">
    <property type="component" value="Unassembled WGS sequence"/>
</dbReference>
<dbReference type="InterPro" id="IPR015421">
    <property type="entry name" value="PyrdxlP-dep_Trfase_major"/>
</dbReference>
<dbReference type="Pfam" id="PF00155">
    <property type="entry name" value="Aminotran_1_2"/>
    <property type="match status" value="1"/>
</dbReference>
<protein>
    <submittedName>
        <fullName evidence="6">8-amino-7-oxononanoate synthase</fullName>
    </submittedName>
</protein>
<gene>
    <name evidence="6" type="ORF">BCB44BAC_00432</name>
</gene>